<evidence type="ECO:0000313" key="3">
    <source>
        <dbReference type="Proteomes" id="UP001389717"/>
    </source>
</evidence>
<protein>
    <submittedName>
        <fullName evidence="2">DUF6574 domain-containing protein</fullName>
    </submittedName>
</protein>
<dbReference type="Proteomes" id="UP001389717">
    <property type="component" value="Unassembled WGS sequence"/>
</dbReference>
<evidence type="ECO:0000313" key="2">
    <source>
        <dbReference type="EMBL" id="MEL3970797.1"/>
    </source>
</evidence>
<reference evidence="2 3" key="1">
    <citation type="submission" date="2024-04" db="EMBL/GenBank/DDBJ databases">
        <title>Bacillus oryzaecorticis sp. nov., a moderately halophilic bacterium isolated from rice husks.</title>
        <authorList>
            <person name="Zhu H.-S."/>
        </authorList>
    </citation>
    <scope>NUCLEOTIDE SEQUENCE [LARGE SCALE GENOMIC DNA]</scope>
    <source>
        <strain evidence="2 3">ZC255</strain>
    </source>
</reference>
<dbReference type="RefSeq" id="WP_341979364.1">
    <property type="nucleotide sequence ID" value="NZ_JBBYAF010000001.1"/>
</dbReference>
<name>A0ABU9K401_9BACI</name>
<feature type="transmembrane region" description="Helical" evidence="1">
    <location>
        <begin position="138"/>
        <end position="164"/>
    </location>
</feature>
<sequence>MITCPSCLNEQSTGKFCGKCGTNLMETGTGGQPQPAAHAETAAAAQPVPAMNSNENLMKAKEGVSKYWNYALEVLKKPSTALAGKENQFLNGVITIGIFVIALSISIYFLANKFYKEMFGGLGSLFSGDEMGGQSLPFFQFASSLMLFSLLFIIGALISVFLAAKLMAEGFTVKELLARFGGILIPFASLNVAAILFGLMGSIQITLLLTGVSLLFTIVIMPSLVVYDRAVKSKKPVNGVYWSVGASAVSMLITYFIVRTSVMDFVSDIESLFNMGF</sequence>
<dbReference type="InterPro" id="IPR046481">
    <property type="entry name" value="DUF6574"/>
</dbReference>
<feature type="transmembrane region" description="Helical" evidence="1">
    <location>
        <begin position="89"/>
        <end position="111"/>
    </location>
</feature>
<feature type="transmembrane region" description="Helical" evidence="1">
    <location>
        <begin position="205"/>
        <end position="227"/>
    </location>
</feature>
<keyword evidence="3" id="KW-1185">Reference proteome</keyword>
<keyword evidence="1" id="KW-0472">Membrane</keyword>
<keyword evidence="1" id="KW-0812">Transmembrane</keyword>
<feature type="transmembrane region" description="Helical" evidence="1">
    <location>
        <begin position="176"/>
        <end position="199"/>
    </location>
</feature>
<feature type="transmembrane region" description="Helical" evidence="1">
    <location>
        <begin position="239"/>
        <end position="258"/>
    </location>
</feature>
<dbReference type="Pfam" id="PF20214">
    <property type="entry name" value="DUF6574"/>
    <property type="match status" value="1"/>
</dbReference>
<proteinExistence type="predicted"/>
<evidence type="ECO:0000256" key="1">
    <source>
        <dbReference type="SAM" id="Phobius"/>
    </source>
</evidence>
<gene>
    <name evidence="2" type="ORF">AAEO50_00755</name>
</gene>
<organism evidence="2 3">
    <name type="scientific">Rossellomorea oryzaecorticis</name>
    <dbReference type="NCBI Taxonomy" id="1396505"/>
    <lineage>
        <taxon>Bacteria</taxon>
        <taxon>Bacillati</taxon>
        <taxon>Bacillota</taxon>
        <taxon>Bacilli</taxon>
        <taxon>Bacillales</taxon>
        <taxon>Bacillaceae</taxon>
        <taxon>Rossellomorea</taxon>
    </lineage>
</organism>
<dbReference type="EMBL" id="JBBYAF010000001">
    <property type="protein sequence ID" value="MEL3970797.1"/>
    <property type="molecule type" value="Genomic_DNA"/>
</dbReference>
<keyword evidence="1" id="KW-1133">Transmembrane helix</keyword>
<comment type="caution">
    <text evidence="2">The sequence shown here is derived from an EMBL/GenBank/DDBJ whole genome shotgun (WGS) entry which is preliminary data.</text>
</comment>
<accession>A0ABU9K401</accession>